<dbReference type="OrthoDB" id="2953797at2759"/>
<proteinExistence type="predicted"/>
<accession>A0A8H6Z6A3</accession>
<evidence type="ECO:0000313" key="2">
    <source>
        <dbReference type="EMBL" id="KAF7371642.1"/>
    </source>
</evidence>
<organism evidence="2 3">
    <name type="scientific">Mycena venus</name>
    <dbReference type="NCBI Taxonomy" id="2733690"/>
    <lineage>
        <taxon>Eukaryota</taxon>
        <taxon>Fungi</taxon>
        <taxon>Dikarya</taxon>
        <taxon>Basidiomycota</taxon>
        <taxon>Agaricomycotina</taxon>
        <taxon>Agaricomycetes</taxon>
        <taxon>Agaricomycetidae</taxon>
        <taxon>Agaricales</taxon>
        <taxon>Marasmiineae</taxon>
        <taxon>Mycenaceae</taxon>
        <taxon>Mycena</taxon>
    </lineage>
</organism>
<sequence length="400" mass="45119">MSESPPRTPPAAQAARADILNLTQQLTPSALPRPLRSLRAQLQVKANQADDQFAERERELAEFNISAHAHGRPRKLRKRHNRAVDASDSVPNPATLEERCRHAGRHCALELVLFPRDEVWKVDVDPNFDPAQEYDDKQTFIQDQLHNVLSVLPPGRSSPAGFGFIVHRELGMRSRMAHRIRVESLSIVVGKKAARHFDSPEDRFENFATLIGYIPASDSGEAFYSPLKAEILYDVYDGTFNVDHIFRNKVLLKICASILRGPSGAKGLFGGKRGSLSQGSTNEKIYAVKRTSPGLITNCAVLTIWLYSADPQFIEEGAETQINYRKRWERYFREIHDALAQDAQWVRNLFQYWDSVLFPNAEESHGQSLAGGQRGEEEEFEQARAAFKNAPRVHRPSPSP</sequence>
<keyword evidence="3" id="KW-1185">Reference proteome</keyword>
<dbReference type="Pfam" id="PF20414">
    <property type="entry name" value="DUF6698"/>
    <property type="match status" value="1"/>
</dbReference>
<dbReference type="InterPro" id="IPR046521">
    <property type="entry name" value="DUF6698"/>
</dbReference>
<dbReference type="EMBL" id="JACAZI010000001">
    <property type="protein sequence ID" value="KAF7371642.1"/>
    <property type="molecule type" value="Genomic_DNA"/>
</dbReference>
<comment type="caution">
    <text evidence="2">The sequence shown here is derived from an EMBL/GenBank/DDBJ whole genome shotgun (WGS) entry which is preliminary data.</text>
</comment>
<reference evidence="2" key="1">
    <citation type="submission" date="2020-05" db="EMBL/GenBank/DDBJ databases">
        <title>Mycena genomes resolve the evolution of fungal bioluminescence.</title>
        <authorList>
            <person name="Tsai I.J."/>
        </authorList>
    </citation>
    <scope>NUCLEOTIDE SEQUENCE</scope>
    <source>
        <strain evidence="2">CCC161011</strain>
    </source>
</reference>
<dbReference type="Proteomes" id="UP000620124">
    <property type="component" value="Unassembled WGS sequence"/>
</dbReference>
<dbReference type="AlphaFoldDB" id="A0A8H6Z6A3"/>
<evidence type="ECO:0000256" key="1">
    <source>
        <dbReference type="SAM" id="MobiDB-lite"/>
    </source>
</evidence>
<gene>
    <name evidence="2" type="ORF">MVEN_00019900</name>
</gene>
<feature type="compositionally biased region" description="Basic residues" evidence="1">
    <location>
        <begin position="391"/>
        <end position="400"/>
    </location>
</feature>
<name>A0A8H6Z6A3_9AGAR</name>
<evidence type="ECO:0000313" key="3">
    <source>
        <dbReference type="Proteomes" id="UP000620124"/>
    </source>
</evidence>
<protein>
    <submittedName>
        <fullName evidence="2">Uncharacterized protein</fullName>
    </submittedName>
</protein>
<feature type="region of interest" description="Disordered" evidence="1">
    <location>
        <begin position="364"/>
        <end position="400"/>
    </location>
</feature>